<dbReference type="STRING" id="453591.Igni_1015"/>
<dbReference type="HOGENOM" id="CLU_166059_0_0_2"/>
<feature type="domain" description="NTP pyrophosphohydrolase MazG-like" evidence="1">
    <location>
        <begin position="25"/>
        <end position="82"/>
    </location>
</feature>
<dbReference type="PANTHER" id="PTHR42702">
    <property type="entry name" value="NUCLEOTIDE PYROPHOSPHOHYDROLASE"/>
    <property type="match status" value="1"/>
</dbReference>
<dbReference type="CDD" id="cd11535">
    <property type="entry name" value="NTP-PPase_SsMazG"/>
    <property type="match status" value="1"/>
</dbReference>
<evidence type="ECO:0000313" key="2">
    <source>
        <dbReference type="EMBL" id="ABU82194.1"/>
    </source>
</evidence>
<organism evidence="2 3">
    <name type="scientific">Ignicoccus hospitalis (strain KIN4/I / DSM 18386 / JCM 14125)</name>
    <dbReference type="NCBI Taxonomy" id="453591"/>
    <lineage>
        <taxon>Archaea</taxon>
        <taxon>Thermoproteota</taxon>
        <taxon>Thermoprotei</taxon>
        <taxon>Desulfurococcales</taxon>
        <taxon>Desulfurococcaceae</taxon>
        <taxon>Ignicoccus</taxon>
    </lineage>
</organism>
<dbReference type="Proteomes" id="UP000000262">
    <property type="component" value="Chromosome"/>
</dbReference>
<dbReference type="SUPFAM" id="SSF101386">
    <property type="entry name" value="all-alpha NTP pyrophosphatases"/>
    <property type="match status" value="1"/>
</dbReference>
<dbReference type="PhylomeDB" id="A8AB92"/>
<sequence>MRCDLEELQKFVESEYFLKDFNRGVEATALWFVEEVGELAEAIIKGEGLEEEFADVLAWLLSLANLLNVDLCEAFKKKYLERTRRGAPP</sequence>
<dbReference type="Pfam" id="PF03819">
    <property type="entry name" value="MazG"/>
    <property type="match status" value="1"/>
</dbReference>
<keyword evidence="3" id="KW-1185">Reference proteome</keyword>
<reference evidence="2 3" key="1">
    <citation type="journal article" date="2008" name="Genome Biol.">
        <title>A genomic analysis of the archaeal system Ignicoccus hospitalis-Nanoarchaeum equitans.</title>
        <authorList>
            <person name="Podar M."/>
            <person name="Anderson I."/>
            <person name="Makarova K.S."/>
            <person name="Elkins J.G."/>
            <person name="Ivanova N."/>
            <person name="Wall M.A."/>
            <person name="Lykidis A."/>
            <person name="Mavromatis K."/>
            <person name="Sun H."/>
            <person name="Hudson M.E."/>
            <person name="Chen W."/>
            <person name="Deciu C."/>
            <person name="Hutchison D."/>
            <person name="Eads J.R."/>
            <person name="Anderson A."/>
            <person name="Fernandes F."/>
            <person name="Szeto E."/>
            <person name="Lapidus A."/>
            <person name="Kyrpides N.C."/>
            <person name="Saier M.H.Jr."/>
            <person name="Richardson P.M."/>
            <person name="Rachel R."/>
            <person name="Huber H."/>
            <person name="Eisen J.A."/>
            <person name="Koonin E.V."/>
            <person name="Keller M."/>
            <person name="Stetter K.O."/>
        </authorList>
    </citation>
    <scope>NUCLEOTIDE SEQUENCE [LARGE SCALE GENOMIC DNA]</scope>
    <source>
        <strain evidence="3">KIN4/I / DSM 18386 / JCM 14125</strain>
    </source>
</reference>
<accession>A8AB92</accession>
<dbReference type="PANTHER" id="PTHR42702:SF1">
    <property type="entry name" value="REGULATORY PROTEIN FOR BETA-LACTAMASE"/>
    <property type="match status" value="1"/>
</dbReference>
<dbReference type="AlphaFoldDB" id="A8AB92"/>
<protein>
    <submittedName>
        <fullName evidence="2">MazG nucleotide pyrophosphohydrolase</fullName>
    </submittedName>
</protein>
<dbReference type="eggNOG" id="arCOG01084">
    <property type="taxonomic scope" value="Archaea"/>
</dbReference>
<evidence type="ECO:0000259" key="1">
    <source>
        <dbReference type="Pfam" id="PF03819"/>
    </source>
</evidence>
<dbReference type="GeneID" id="5562995"/>
<dbReference type="GO" id="GO:0016787">
    <property type="term" value="F:hydrolase activity"/>
    <property type="evidence" value="ECO:0007669"/>
    <property type="project" value="UniProtKB-KW"/>
</dbReference>
<name>A8AB92_IGNH4</name>
<keyword evidence="2" id="KW-0378">Hydrolase</keyword>
<dbReference type="KEGG" id="iho:Igni_1015"/>
<dbReference type="RefSeq" id="WP_012123158.1">
    <property type="nucleotide sequence ID" value="NC_009776.1"/>
</dbReference>
<gene>
    <name evidence="2" type="ordered locus">Igni_1015</name>
</gene>
<proteinExistence type="predicted"/>
<evidence type="ECO:0000313" key="3">
    <source>
        <dbReference type="Proteomes" id="UP000000262"/>
    </source>
</evidence>
<dbReference type="InterPro" id="IPR004518">
    <property type="entry name" value="MazG-like_dom"/>
</dbReference>
<dbReference type="EMBL" id="CP000816">
    <property type="protein sequence ID" value="ABU82194.1"/>
    <property type="molecule type" value="Genomic_DNA"/>
</dbReference>
<dbReference type="Gene3D" id="1.10.287.1080">
    <property type="entry name" value="MazG-like"/>
    <property type="match status" value="1"/>
</dbReference>